<keyword evidence="2 8" id="KW-0812">Transmembrane</keyword>
<dbReference type="GO" id="GO:0015648">
    <property type="term" value="F:lipid-linked peptidoglycan transporter activity"/>
    <property type="evidence" value="ECO:0007669"/>
    <property type="project" value="TreeGrafter"/>
</dbReference>
<dbReference type="AlphaFoldDB" id="A0A0D8HLW9"/>
<dbReference type="InterPro" id="IPR018365">
    <property type="entry name" value="Cell_cycle_FtsW-rel_CS"/>
</dbReference>
<comment type="subcellular location">
    <subcellularLocation>
        <location evidence="1">Membrane</location>
        <topology evidence="1">Multi-pass membrane protein</topology>
    </subcellularLocation>
</comment>
<dbReference type="NCBIfam" id="TIGR02210">
    <property type="entry name" value="rodA_shape"/>
    <property type="match status" value="1"/>
</dbReference>
<dbReference type="GO" id="GO:0051301">
    <property type="term" value="P:cell division"/>
    <property type="evidence" value="ECO:0007669"/>
    <property type="project" value="InterPro"/>
</dbReference>
<organism evidence="9 10">
    <name type="scientific">Acidithrix ferrooxidans</name>
    <dbReference type="NCBI Taxonomy" id="1280514"/>
    <lineage>
        <taxon>Bacteria</taxon>
        <taxon>Bacillati</taxon>
        <taxon>Actinomycetota</taxon>
        <taxon>Acidimicrobiia</taxon>
        <taxon>Acidimicrobiales</taxon>
        <taxon>Acidimicrobiaceae</taxon>
        <taxon>Acidithrix</taxon>
    </lineage>
</organism>
<dbReference type="GO" id="GO:0008360">
    <property type="term" value="P:regulation of cell shape"/>
    <property type="evidence" value="ECO:0007669"/>
    <property type="project" value="UniProtKB-KW"/>
</dbReference>
<dbReference type="OrthoDB" id="9768187at2"/>
<name>A0A0D8HLW9_9ACTN</name>
<evidence type="ECO:0000256" key="6">
    <source>
        <dbReference type="ARBA" id="ARBA00044770"/>
    </source>
</evidence>
<dbReference type="GO" id="GO:0032153">
    <property type="term" value="C:cell division site"/>
    <property type="evidence" value="ECO:0007669"/>
    <property type="project" value="TreeGrafter"/>
</dbReference>
<feature type="transmembrane region" description="Helical" evidence="8">
    <location>
        <begin position="123"/>
        <end position="142"/>
    </location>
</feature>
<sequence>MTTFSMFATRKRVAKESLLHFDYSLVIATLALALVGVVMVYSATKGKLQSGGLNPKYYLERQAIWVVLGFIAMIVTVLIDYRHIRRLAYVVYGGVCLGLLAVLSPIGHSALGAQRWFQLGPLQLQPSEFATLAVLLSAAFFLRDGEGPIPIGRLIGVLALAGLPMALVIKQPDIGTAIIIGVVFLCQLVVARVRLVHLVVLAMLAVFGIYVVIHLHILQKYQLNRLTSFVNPHANNATTGYNLAQSKIAIGSGGLYGKGLFHGTQTNLSYVPEQQTDFIFTAVGEQFGFIGGSLVILGFGFICWRVWHVMSIARDRLGRLLAAGVLGLLSFSIFQNVAMTMGIMPITGIPLPFMSYGGSAALSFFTAVGVALGIGMRNSRYVPDDKRQFAAQMNE</sequence>
<dbReference type="EMBL" id="JXYS01000007">
    <property type="protein sequence ID" value="KJF18762.1"/>
    <property type="molecule type" value="Genomic_DNA"/>
</dbReference>
<feature type="transmembrane region" description="Helical" evidence="8">
    <location>
        <begin position="151"/>
        <end position="168"/>
    </location>
</feature>
<dbReference type="GO" id="GO:0005886">
    <property type="term" value="C:plasma membrane"/>
    <property type="evidence" value="ECO:0007669"/>
    <property type="project" value="TreeGrafter"/>
</dbReference>
<feature type="transmembrane region" description="Helical" evidence="8">
    <location>
        <begin position="320"/>
        <end position="344"/>
    </location>
</feature>
<evidence type="ECO:0000256" key="7">
    <source>
        <dbReference type="ARBA" id="ARBA00049902"/>
    </source>
</evidence>
<feature type="transmembrane region" description="Helical" evidence="8">
    <location>
        <begin position="198"/>
        <end position="218"/>
    </location>
</feature>
<evidence type="ECO:0000313" key="9">
    <source>
        <dbReference type="EMBL" id="KJF18762.1"/>
    </source>
</evidence>
<feature type="transmembrane region" description="Helical" evidence="8">
    <location>
        <begin position="287"/>
        <end position="308"/>
    </location>
</feature>
<feature type="transmembrane region" description="Helical" evidence="8">
    <location>
        <begin position="63"/>
        <end position="81"/>
    </location>
</feature>
<dbReference type="PANTHER" id="PTHR30474">
    <property type="entry name" value="CELL CYCLE PROTEIN"/>
    <property type="match status" value="1"/>
</dbReference>
<protein>
    <recommendedName>
        <fullName evidence="6">peptidoglycan glycosyltransferase</fullName>
        <ecNumber evidence="6">2.4.99.28</ecNumber>
    </recommendedName>
</protein>
<evidence type="ECO:0000256" key="2">
    <source>
        <dbReference type="ARBA" id="ARBA00022692"/>
    </source>
</evidence>
<dbReference type="STRING" id="1280514.AXFE_03710"/>
<evidence type="ECO:0000256" key="4">
    <source>
        <dbReference type="ARBA" id="ARBA00022989"/>
    </source>
</evidence>
<dbReference type="Pfam" id="PF01098">
    <property type="entry name" value="FTSW_RODA_SPOVE"/>
    <property type="match status" value="1"/>
</dbReference>
<gene>
    <name evidence="9" type="primary">mrdB</name>
    <name evidence="9" type="ORF">AXFE_03710</name>
</gene>
<dbReference type="Proteomes" id="UP000032360">
    <property type="component" value="Unassembled WGS sequence"/>
</dbReference>
<feature type="transmembrane region" description="Helical" evidence="8">
    <location>
        <begin position="21"/>
        <end position="43"/>
    </location>
</feature>
<feature type="transmembrane region" description="Helical" evidence="8">
    <location>
        <begin position="88"/>
        <end position="111"/>
    </location>
</feature>
<dbReference type="GO" id="GO:0008955">
    <property type="term" value="F:peptidoglycan glycosyltransferase activity"/>
    <property type="evidence" value="ECO:0007669"/>
    <property type="project" value="UniProtKB-EC"/>
</dbReference>
<dbReference type="InterPro" id="IPR011923">
    <property type="entry name" value="RodA/MrdB"/>
</dbReference>
<evidence type="ECO:0000313" key="10">
    <source>
        <dbReference type="Proteomes" id="UP000032360"/>
    </source>
</evidence>
<evidence type="ECO:0000256" key="8">
    <source>
        <dbReference type="SAM" id="Phobius"/>
    </source>
</evidence>
<dbReference type="PATRIC" id="fig|1280514.3.peg.514"/>
<keyword evidence="3" id="KW-0133">Cell shape</keyword>
<dbReference type="EC" id="2.4.99.28" evidence="6"/>
<evidence type="ECO:0000256" key="3">
    <source>
        <dbReference type="ARBA" id="ARBA00022960"/>
    </source>
</evidence>
<feature type="transmembrane region" description="Helical" evidence="8">
    <location>
        <begin position="174"/>
        <end position="191"/>
    </location>
</feature>
<evidence type="ECO:0000256" key="5">
    <source>
        <dbReference type="ARBA" id="ARBA00023136"/>
    </source>
</evidence>
<comment type="caution">
    <text evidence="9">The sequence shown here is derived from an EMBL/GenBank/DDBJ whole genome shotgun (WGS) entry which is preliminary data.</text>
</comment>
<feature type="transmembrane region" description="Helical" evidence="8">
    <location>
        <begin position="356"/>
        <end position="376"/>
    </location>
</feature>
<comment type="catalytic activity">
    <reaction evidence="7">
        <text>[GlcNAc-(1-&gt;4)-Mur2Ac(oyl-L-Ala-gamma-D-Glu-L-Lys-D-Ala-D-Ala)](n)-di-trans,octa-cis-undecaprenyl diphosphate + beta-D-GlcNAc-(1-&gt;4)-Mur2Ac(oyl-L-Ala-gamma-D-Glu-L-Lys-D-Ala-D-Ala)-di-trans,octa-cis-undecaprenyl diphosphate = [GlcNAc-(1-&gt;4)-Mur2Ac(oyl-L-Ala-gamma-D-Glu-L-Lys-D-Ala-D-Ala)](n+1)-di-trans,octa-cis-undecaprenyl diphosphate + di-trans,octa-cis-undecaprenyl diphosphate + H(+)</text>
        <dbReference type="Rhea" id="RHEA:23708"/>
        <dbReference type="Rhea" id="RHEA-COMP:9602"/>
        <dbReference type="Rhea" id="RHEA-COMP:9603"/>
        <dbReference type="ChEBI" id="CHEBI:15378"/>
        <dbReference type="ChEBI" id="CHEBI:58405"/>
        <dbReference type="ChEBI" id="CHEBI:60033"/>
        <dbReference type="ChEBI" id="CHEBI:78435"/>
        <dbReference type="EC" id="2.4.99.28"/>
    </reaction>
</comment>
<keyword evidence="5 8" id="KW-0472">Membrane</keyword>
<evidence type="ECO:0000256" key="1">
    <source>
        <dbReference type="ARBA" id="ARBA00004141"/>
    </source>
</evidence>
<reference evidence="9 10" key="1">
    <citation type="submission" date="2015-01" db="EMBL/GenBank/DDBJ databases">
        <title>Draft genome of the acidophilic iron oxidizer Acidithrix ferrooxidans strain Py-F3.</title>
        <authorList>
            <person name="Poehlein A."/>
            <person name="Eisen S."/>
            <person name="Schloemann M."/>
            <person name="Johnson B.D."/>
            <person name="Daniel R."/>
            <person name="Muehling M."/>
        </authorList>
    </citation>
    <scope>NUCLEOTIDE SEQUENCE [LARGE SCALE GENOMIC DNA]</scope>
    <source>
        <strain evidence="9 10">Py-F3</strain>
    </source>
</reference>
<keyword evidence="10" id="KW-1185">Reference proteome</keyword>
<dbReference type="RefSeq" id="WP_052604180.1">
    <property type="nucleotide sequence ID" value="NZ_JXYS01000007.1"/>
</dbReference>
<accession>A0A0D8HLW9</accession>
<dbReference type="PROSITE" id="PS00428">
    <property type="entry name" value="FTSW_RODA_SPOVE"/>
    <property type="match status" value="1"/>
</dbReference>
<dbReference type="InterPro" id="IPR001182">
    <property type="entry name" value="FtsW/RodA"/>
</dbReference>
<proteinExistence type="predicted"/>
<keyword evidence="4 8" id="KW-1133">Transmembrane helix</keyword>